<evidence type="ECO:0000313" key="3">
    <source>
        <dbReference type="Proteomes" id="UP000255389"/>
    </source>
</evidence>
<proteinExistence type="predicted"/>
<accession>A0A378WFF5</accession>
<keyword evidence="1" id="KW-0812">Transmembrane</keyword>
<organism evidence="2 3">
    <name type="scientific">Mycolicibacterium fortuitum</name>
    <name type="common">Mycobacterium fortuitum</name>
    <dbReference type="NCBI Taxonomy" id="1766"/>
    <lineage>
        <taxon>Bacteria</taxon>
        <taxon>Bacillati</taxon>
        <taxon>Actinomycetota</taxon>
        <taxon>Actinomycetes</taxon>
        <taxon>Mycobacteriales</taxon>
        <taxon>Mycobacteriaceae</taxon>
        <taxon>Mycolicibacterium</taxon>
    </lineage>
</organism>
<dbReference type="Proteomes" id="UP000255389">
    <property type="component" value="Unassembled WGS sequence"/>
</dbReference>
<feature type="transmembrane region" description="Helical" evidence="1">
    <location>
        <begin position="85"/>
        <end position="104"/>
    </location>
</feature>
<evidence type="ECO:0000256" key="1">
    <source>
        <dbReference type="SAM" id="Phobius"/>
    </source>
</evidence>
<keyword evidence="1" id="KW-1133">Transmembrane helix</keyword>
<protein>
    <submittedName>
        <fullName evidence="2">Uncharacterized protein</fullName>
    </submittedName>
</protein>
<feature type="transmembrane region" description="Helical" evidence="1">
    <location>
        <begin position="58"/>
        <end position="79"/>
    </location>
</feature>
<reference evidence="2 3" key="1">
    <citation type="submission" date="2018-06" db="EMBL/GenBank/DDBJ databases">
        <authorList>
            <consortium name="Pathogen Informatics"/>
            <person name="Doyle S."/>
        </authorList>
    </citation>
    <scope>NUCLEOTIDE SEQUENCE [LARGE SCALE GENOMIC DNA]</scope>
    <source>
        <strain evidence="2 3">NCTC1542</strain>
    </source>
</reference>
<evidence type="ECO:0000313" key="2">
    <source>
        <dbReference type="EMBL" id="SUA31613.1"/>
    </source>
</evidence>
<dbReference type="EMBL" id="UGQY01000006">
    <property type="protein sequence ID" value="SUA31613.1"/>
    <property type="molecule type" value="Genomic_DNA"/>
</dbReference>
<gene>
    <name evidence="2" type="ORF">NCTC1542_06968</name>
</gene>
<sequence length="242" mass="25930">MTRRASFDSPPAQFWPGAPAAAWASAPATPLQRRRPLPTLATAKDFEQSMAHPDENRIFAIIMGVVFVVLLALATVAILVGGIPFPYSLIIAVAMAAVALRLFPKMVHRSAWNRLHSRAIAGAMLFDVYPSTLPLPGTGGVAILIDTRMPDQLAAHIHNAFVIWADRVASDPAAVSYVADMFGTALVHGAEDLFGPQARGAFVTADRDASVGSWRLMLPEAEPADPHHPYRNGVLVTVNGPK</sequence>
<keyword evidence="1" id="KW-0472">Membrane</keyword>
<name>A0A378WFF5_MYCFO</name>
<dbReference type="AlphaFoldDB" id="A0A378WFF5"/>